<dbReference type="InterPro" id="IPR030831">
    <property type="entry name" value="Fuse-rel_SoxYZ"/>
</dbReference>
<dbReference type="Pfam" id="PF08770">
    <property type="entry name" value="SoxZ"/>
    <property type="match status" value="1"/>
</dbReference>
<gene>
    <name evidence="3" type="ORF">QC820_04245</name>
</gene>
<dbReference type="Pfam" id="PF13501">
    <property type="entry name" value="SoxY"/>
    <property type="match status" value="1"/>
</dbReference>
<dbReference type="NCBIfam" id="TIGR04557">
    <property type="entry name" value="fuse_rel_SoxYZ"/>
    <property type="match status" value="1"/>
</dbReference>
<dbReference type="SUPFAM" id="SSF81296">
    <property type="entry name" value="E set domains"/>
    <property type="match status" value="1"/>
</dbReference>
<dbReference type="RefSeq" id="WP_309635912.1">
    <property type="nucleotide sequence ID" value="NZ_JARWAL010000003.1"/>
</dbReference>
<dbReference type="Gene3D" id="2.60.40.10">
    <property type="entry name" value="Immunoglobulins"/>
    <property type="match status" value="1"/>
</dbReference>
<feature type="domain" description="Ig-like SoxY" evidence="2">
    <location>
        <begin position="65"/>
        <end position="169"/>
    </location>
</feature>
<organism evidence="3 4">
    <name type="scientific">Halomonas mongoliensis</name>
    <dbReference type="NCBI Taxonomy" id="321265"/>
    <lineage>
        <taxon>Bacteria</taxon>
        <taxon>Pseudomonadati</taxon>
        <taxon>Pseudomonadota</taxon>
        <taxon>Gammaproteobacteria</taxon>
        <taxon>Oceanospirillales</taxon>
        <taxon>Halomonadaceae</taxon>
        <taxon>Halomonas</taxon>
    </lineage>
</organism>
<evidence type="ECO:0000313" key="3">
    <source>
        <dbReference type="EMBL" id="MDR5892016.1"/>
    </source>
</evidence>
<keyword evidence="4" id="KW-1185">Reference proteome</keyword>
<name>A0ABU1GJ24_9GAMM</name>
<feature type="domain" description="Sulphur oxidation protein SoxZ" evidence="1">
    <location>
        <begin position="195"/>
        <end position="274"/>
    </location>
</feature>
<evidence type="ECO:0000313" key="4">
    <source>
        <dbReference type="Proteomes" id="UP001252270"/>
    </source>
</evidence>
<comment type="caution">
    <text evidence="3">The sequence shown here is derived from an EMBL/GenBank/DDBJ whole genome shotgun (WGS) entry which is preliminary data.</text>
</comment>
<dbReference type="InterPro" id="IPR014756">
    <property type="entry name" value="Ig_E-set"/>
</dbReference>
<dbReference type="InterPro" id="IPR032711">
    <property type="entry name" value="SoxY"/>
</dbReference>
<dbReference type="InterPro" id="IPR013783">
    <property type="entry name" value="Ig-like_fold"/>
</dbReference>
<dbReference type="InterPro" id="IPR038162">
    <property type="entry name" value="SoxY_sf"/>
</dbReference>
<dbReference type="Gene3D" id="2.60.40.2470">
    <property type="entry name" value="SoxY domain"/>
    <property type="match status" value="1"/>
</dbReference>
<dbReference type="EMBL" id="JARWAL010000003">
    <property type="protein sequence ID" value="MDR5892016.1"/>
    <property type="molecule type" value="Genomic_DNA"/>
</dbReference>
<proteinExistence type="predicted"/>
<evidence type="ECO:0000259" key="2">
    <source>
        <dbReference type="Pfam" id="PF13501"/>
    </source>
</evidence>
<accession>A0ABU1GJ24</accession>
<reference evidence="3 4" key="1">
    <citation type="submission" date="2023-04" db="EMBL/GenBank/DDBJ databases">
        <title>A long-awaited taxogenomic arrangement of the family Halomonadaceae.</title>
        <authorList>
            <person name="De La Haba R."/>
            <person name="Chuvochina M."/>
            <person name="Wittouck S."/>
            <person name="Arahal D.R."/>
            <person name="Sanchez-Porro C."/>
            <person name="Hugenholtz P."/>
            <person name="Ventosa A."/>
        </authorList>
    </citation>
    <scope>NUCLEOTIDE SEQUENCE [LARGE SCALE GENOMIC DNA]</scope>
    <source>
        <strain evidence="3 4">DSM 17332</strain>
    </source>
</reference>
<dbReference type="InterPro" id="IPR014880">
    <property type="entry name" value="SoxZ_dom"/>
</dbReference>
<dbReference type="Proteomes" id="UP001252270">
    <property type="component" value="Unassembled WGS sequence"/>
</dbReference>
<sequence>MMQNRNRLGIWLSGCSLVVIPLWGLAQGAGDAERPGPAPAGPAEEAFTSSADPLGSFMWELYRERYLGDAPYVFDSRVRLSAPGFAEDSGQVPLDIDAGELGDDFERMLAWVELNPIPLIFDYDPRSHGLPRLSLNVRLEQASPVRVAVQRHGVWHIGSTHIEAEGGGCTTPGIATSESRWEERFGEVAGRRFDHGEQSQLRLRVMHPMDSGLIPSQPAFHIQRFEVLDAGGELISTLAIEASVSENPALGLHMKPLEGGYRVGARDNNGNRFSIAL</sequence>
<protein>
    <submittedName>
        <fullName evidence="3">Quinoprotein dehydrogenase-associated SoxYZ-like carrier</fullName>
    </submittedName>
</protein>
<evidence type="ECO:0000259" key="1">
    <source>
        <dbReference type="Pfam" id="PF08770"/>
    </source>
</evidence>